<feature type="transmembrane region" description="Helical" evidence="5">
    <location>
        <begin position="175"/>
        <end position="193"/>
    </location>
</feature>
<protein>
    <submittedName>
        <fullName evidence="7">ABC transporter permease</fullName>
    </submittedName>
</protein>
<feature type="transmembrane region" description="Helical" evidence="5">
    <location>
        <begin position="84"/>
        <end position="105"/>
    </location>
</feature>
<dbReference type="GO" id="GO:0005886">
    <property type="term" value="C:plasma membrane"/>
    <property type="evidence" value="ECO:0007669"/>
    <property type="project" value="UniProtKB-SubCell"/>
</dbReference>
<dbReference type="PANTHER" id="PTHR43759">
    <property type="entry name" value="TREHALOSE TRANSPORT SYSTEM PERMEASE PROTEIN SUGA"/>
    <property type="match status" value="1"/>
</dbReference>
<dbReference type="GO" id="GO:0055085">
    <property type="term" value="P:transmembrane transport"/>
    <property type="evidence" value="ECO:0007669"/>
    <property type="project" value="InterPro"/>
</dbReference>
<dbReference type="Proteomes" id="UP000259030">
    <property type="component" value="Plasmid pDFI1"/>
</dbReference>
<keyword evidence="2 5" id="KW-0812">Transmembrane</keyword>
<dbReference type="InterPro" id="IPR052730">
    <property type="entry name" value="Sugar_ABC_transporter"/>
</dbReference>
<sequence>MTTSPLPGPPRRRLRRGPAAPVLFVLPALLLTLVVIAFPLGYTLYQSMTNWVITSPNPPKFIGLANYAELLQDARALQSLGRTLLITVCSVSLQMVLGVAMALVMNKHFFGRGLFRTLALFPVVATPVAISLIFVTMMNPQTGVLNHFLTSLGLNAQQWIYAEKSVLPALILVDTWQWTPFVMLIALAGLATLPSEPYEAAKIDGANAWQTFWGITLPMLMPSLFVALLFRAIDTLKLFDTIYAMTQGGPGTASETINLYLYTLSFNYFRMGYASSMVIALLVLVLGITLLLIRARKLAEDRS</sequence>
<dbReference type="AlphaFoldDB" id="A0A221T1H6"/>
<reference evidence="7 8" key="1">
    <citation type="submission" date="2017-05" db="EMBL/GenBank/DDBJ databases">
        <title>The complete genome sequence of Deinococcus ficus isolated from the rhizosphere of the Ficus religiosa L. in Taiwan.</title>
        <authorList>
            <person name="Wu K.-M."/>
            <person name="Liao T.-L."/>
            <person name="Liu Y.-M."/>
            <person name="Young C.-C."/>
            <person name="Tsai S.-F."/>
        </authorList>
    </citation>
    <scope>NUCLEOTIDE SEQUENCE [LARGE SCALE GENOMIC DNA]</scope>
    <source>
        <strain evidence="7 8">CC-FR2-10</strain>
        <plasmid evidence="8">pdfi1</plasmid>
    </source>
</reference>
<evidence type="ECO:0000256" key="5">
    <source>
        <dbReference type="RuleBase" id="RU363032"/>
    </source>
</evidence>
<evidence type="ECO:0000259" key="6">
    <source>
        <dbReference type="PROSITE" id="PS50928"/>
    </source>
</evidence>
<dbReference type="PROSITE" id="PS50928">
    <property type="entry name" value="ABC_TM1"/>
    <property type="match status" value="1"/>
</dbReference>
<dbReference type="KEGG" id="dfc:DFI_16270"/>
<keyword evidence="5" id="KW-0813">Transport</keyword>
<evidence type="ECO:0000256" key="1">
    <source>
        <dbReference type="ARBA" id="ARBA00004141"/>
    </source>
</evidence>
<feature type="transmembrane region" description="Helical" evidence="5">
    <location>
        <begin position="213"/>
        <end position="233"/>
    </location>
</feature>
<feature type="domain" description="ABC transmembrane type-1" evidence="6">
    <location>
        <begin position="80"/>
        <end position="294"/>
    </location>
</feature>
<name>A0A221T1H6_9DEIO</name>
<dbReference type="RefSeq" id="WP_027463846.1">
    <property type="nucleotide sequence ID" value="NZ_CP021082.1"/>
</dbReference>
<dbReference type="InterPro" id="IPR035906">
    <property type="entry name" value="MetI-like_sf"/>
</dbReference>
<organism evidence="7 8">
    <name type="scientific">Deinococcus ficus</name>
    <dbReference type="NCBI Taxonomy" id="317577"/>
    <lineage>
        <taxon>Bacteria</taxon>
        <taxon>Thermotogati</taxon>
        <taxon>Deinococcota</taxon>
        <taxon>Deinococci</taxon>
        <taxon>Deinococcales</taxon>
        <taxon>Deinococcaceae</taxon>
        <taxon>Deinococcus</taxon>
    </lineage>
</organism>
<feature type="transmembrane region" description="Helical" evidence="5">
    <location>
        <begin position="271"/>
        <end position="293"/>
    </location>
</feature>
<keyword evidence="8" id="KW-1185">Reference proteome</keyword>
<feature type="transmembrane region" description="Helical" evidence="5">
    <location>
        <begin position="21"/>
        <end position="42"/>
    </location>
</feature>
<keyword evidence="7" id="KW-0614">Plasmid</keyword>
<keyword evidence="3 5" id="KW-1133">Transmembrane helix</keyword>
<dbReference type="PANTHER" id="PTHR43759:SF1">
    <property type="entry name" value="GLUCOSE IMPORT SYSTEM PERMEASE PROTEIN GLCT"/>
    <property type="match status" value="1"/>
</dbReference>
<evidence type="ECO:0000313" key="8">
    <source>
        <dbReference type="Proteomes" id="UP000259030"/>
    </source>
</evidence>
<evidence type="ECO:0000256" key="3">
    <source>
        <dbReference type="ARBA" id="ARBA00022989"/>
    </source>
</evidence>
<dbReference type="CDD" id="cd06261">
    <property type="entry name" value="TM_PBP2"/>
    <property type="match status" value="1"/>
</dbReference>
<gene>
    <name evidence="7" type="ORF">DFI_16270</name>
</gene>
<accession>A0A221T1H6</accession>
<dbReference type="SUPFAM" id="SSF161098">
    <property type="entry name" value="MetI-like"/>
    <property type="match status" value="1"/>
</dbReference>
<feature type="transmembrane region" description="Helical" evidence="5">
    <location>
        <begin position="117"/>
        <end position="138"/>
    </location>
</feature>
<evidence type="ECO:0000256" key="2">
    <source>
        <dbReference type="ARBA" id="ARBA00022692"/>
    </source>
</evidence>
<dbReference type="Gene3D" id="1.10.3720.10">
    <property type="entry name" value="MetI-like"/>
    <property type="match status" value="1"/>
</dbReference>
<comment type="similarity">
    <text evidence="5">Belongs to the binding-protein-dependent transport system permease family.</text>
</comment>
<keyword evidence="4 5" id="KW-0472">Membrane</keyword>
<proteinExistence type="inferred from homology"/>
<comment type="subcellular location">
    <subcellularLocation>
        <location evidence="5">Cell membrane</location>
        <topology evidence="5">Multi-pass membrane protein</topology>
    </subcellularLocation>
    <subcellularLocation>
        <location evidence="1">Membrane</location>
        <topology evidence="1">Multi-pass membrane protein</topology>
    </subcellularLocation>
</comment>
<dbReference type="Pfam" id="PF00528">
    <property type="entry name" value="BPD_transp_1"/>
    <property type="match status" value="1"/>
</dbReference>
<dbReference type="InterPro" id="IPR000515">
    <property type="entry name" value="MetI-like"/>
</dbReference>
<evidence type="ECO:0000256" key="4">
    <source>
        <dbReference type="ARBA" id="ARBA00023136"/>
    </source>
</evidence>
<dbReference type="EMBL" id="CP021082">
    <property type="protein sequence ID" value="ASN82711.1"/>
    <property type="molecule type" value="Genomic_DNA"/>
</dbReference>
<geneLocation type="plasmid" evidence="8">
    <name>pdfi1</name>
</geneLocation>
<evidence type="ECO:0000313" key="7">
    <source>
        <dbReference type="EMBL" id="ASN82711.1"/>
    </source>
</evidence>